<dbReference type="InterPro" id="IPR010285">
    <property type="entry name" value="DNA_helicase_pif1-like_DEAD"/>
</dbReference>
<evidence type="ECO:0000259" key="1">
    <source>
        <dbReference type="Pfam" id="PF05970"/>
    </source>
</evidence>
<sequence length="511" mass="57499">MYVNCTYKSITKTMELSPEQLIAFDKYVQGENIFITGPGGSGKSALIRKIKQHNDQRVHYQKQLQVCALTGCAAILLNCKAKTLHSWAGIGLGNGTIEQNVSKIINSSFKKKIWKGTNILIVDEVSMLSLKLFDMLNQIGKLVRKNSRPFGGIQLIFSGDFYQLPPVGSADDPDSRRFCFESDDWDSVFHKDCQIQLIKIFRQTDDTYSSILNQIRVGRLKKKSNELLLQYVDRPAATGLIVEPTKMFPTKHQVEFINNSKMAALDGIGKDFVIKNLSNLEMTQRGKMIRSQCTDKDIQCEFDYLTRNLICDANIKLKIGCQVMCIVNIPLEDGEMLVCNGSQGIITRFCLATGLPFVRYNKGIEMLMSRHIWESETIPGIGVAQVPLILAWALTIHKSQGATLDVAEIDVGSGIFECGQTYVALSRVRSLEGLYLTSFDAQKIKINKKVKYYYEALTLYHESKNNQEEVYIPVVVSESSTNVSPEVDNVFTKFQYIEPTNIIPLDESSKL</sequence>
<dbReference type="Pfam" id="PF05970">
    <property type="entry name" value="PIF1"/>
    <property type="match status" value="1"/>
</dbReference>
<dbReference type="EMBL" id="MN738946">
    <property type="protein sequence ID" value="QHT32703.1"/>
    <property type="molecule type" value="Genomic_DNA"/>
</dbReference>
<name>A0A6C0EVZ9_9ZZZZ</name>
<proteinExistence type="predicted"/>
<organism evidence="2">
    <name type="scientific">viral metagenome</name>
    <dbReference type="NCBI Taxonomy" id="1070528"/>
    <lineage>
        <taxon>unclassified sequences</taxon>
        <taxon>metagenomes</taxon>
        <taxon>organismal metagenomes</taxon>
    </lineage>
</organism>
<dbReference type="PANTHER" id="PTHR47642">
    <property type="entry name" value="ATP-DEPENDENT DNA HELICASE"/>
    <property type="match status" value="1"/>
</dbReference>
<dbReference type="InterPro" id="IPR027417">
    <property type="entry name" value="P-loop_NTPase"/>
</dbReference>
<accession>A0A6C0EVZ9</accession>
<dbReference type="PANTHER" id="PTHR47642:SF5">
    <property type="entry name" value="ATP-DEPENDENT DNA HELICASE"/>
    <property type="match status" value="1"/>
</dbReference>
<protein>
    <recommendedName>
        <fullName evidence="1">DNA helicase Pif1-like DEAD-box helicase domain-containing protein</fullName>
    </recommendedName>
</protein>
<dbReference type="GO" id="GO:0000723">
    <property type="term" value="P:telomere maintenance"/>
    <property type="evidence" value="ECO:0007669"/>
    <property type="project" value="InterPro"/>
</dbReference>
<dbReference type="SUPFAM" id="SSF52540">
    <property type="entry name" value="P-loop containing nucleoside triphosphate hydrolases"/>
    <property type="match status" value="2"/>
</dbReference>
<reference evidence="2" key="1">
    <citation type="journal article" date="2020" name="Nature">
        <title>Giant virus diversity and host interactions through global metagenomics.</title>
        <authorList>
            <person name="Schulz F."/>
            <person name="Roux S."/>
            <person name="Paez-Espino D."/>
            <person name="Jungbluth S."/>
            <person name="Walsh D.A."/>
            <person name="Denef V.J."/>
            <person name="McMahon K.D."/>
            <person name="Konstantinidis K.T."/>
            <person name="Eloe-Fadrosh E.A."/>
            <person name="Kyrpides N.C."/>
            <person name="Woyke T."/>
        </authorList>
    </citation>
    <scope>NUCLEOTIDE SEQUENCE</scope>
    <source>
        <strain evidence="2">GVMAG-M-3300009161-30</strain>
    </source>
</reference>
<evidence type="ECO:0000313" key="2">
    <source>
        <dbReference type="EMBL" id="QHT32703.1"/>
    </source>
</evidence>
<dbReference type="Gene3D" id="3.40.50.300">
    <property type="entry name" value="P-loop containing nucleotide triphosphate hydrolases"/>
    <property type="match status" value="1"/>
</dbReference>
<dbReference type="AlphaFoldDB" id="A0A6C0EVZ9"/>
<dbReference type="CDD" id="cd18809">
    <property type="entry name" value="SF1_C_RecD"/>
    <property type="match status" value="1"/>
</dbReference>
<dbReference type="GO" id="GO:0003678">
    <property type="term" value="F:DNA helicase activity"/>
    <property type="evidence" value="ECO:0007669"/>
    <property type="project" value="InterPro"/>
</dbReference>
<dbReference type="InterPro" id="IPR051055">
    <property type="entry name" value="PIF1_helicase"/>
</dbReference>
<feature type="domain" description="DNA helicase Pif1-like DEAD-box helicase" evidence="1">
    <location>
        <begin position="21"/>
        <end position="224"/>
    </location>
</feature>
<dbReference type="GO" id="GO:0006281">
    <property type="term" value="P:DNA repair"/>
    <property type="evidence" value="ECO:0007669"/>
    <property type="project" value="InterPro"/>
</dbReference>